<feature type="compositionally biased region" description="Basic and acidic residues" evidence="1">
    <location>
        <begin position="76"/>
        <end position="90"/>
    </location>
</feature>
<dbReference type="AlphaFoldDB" id="A0A419SMW4"/>
<comment type="caution">
    <text evidence="3">The sequence shown here is derived from an EMBL/GenBank/DDBJ whole genome shotgun (WGS) entry which is preliminary data.</text>
</comment>
<accession>A0A419SMW4</accession>
<feature type="transmembrane region" description="Helical" evidence="2">
    <location>
        <begin position="7"/>
        <end position="24"/>
    </location>
</feature>
<gene>
    <name evidence="3" type="ORF">BEP19_01035</name>
</gene>
<feature type="region of interest" description="Disordered" evidence="1">
    <location>
        <begin position="56"/>
        <end position="113"/>
    </location>
</feature>
<keyword evidence="2" id="KW-0472">Membrane</keyword>
<evidence type="ECO:0000313" key="3">
    <source>
        <dbReference type="EMBL" id="RKD25559.1"/>
    </source>
</evidence>
<organism evidence="3 4">
    <name type="scientific">Ammoniphilus oxalaticus</name>
    <dbReference type="NCBI Taxonomy" id="66863"/>
    <lineage>
        <taxon>Bacteria</taxon>
        <taxon>Bacillati</taxon>
        <taxon>Bacillota</taxon>
        <taxon>Bacilli</taxon>
        <taxon>Bacillales</taxon>
        <taxon>Paenibacillaceae</taxon>
        <taxon>Aneurinibacillus group</taxon>
        <taxon>Ammoniphilus</taxon>
    </lineage>
</organism>
<name>A0A419SMW4_9BACL</name>
<evidence type="ECO:0000313" key="4">
    <source>
        <dbReference type="Proteomes" id="UP000284219"/>
    </source>
</evidence>
<sequence>MSSTTKLFLGIVFSLAAIGLFIALKANPLMFFFNVALAVAVVFLFNRFMSNRQPTDQGYQQALRKQKRKNKLTTSDLRKITRLKNREHSLRVIKGNKGRDDNDKERKRETNIH</sequence>
<dbReference type="RefSeq" id="WP_120188228.1">
    <property type="nucleotide sequence ID" value="NZ_MCHY01000006.1"/>
</dbReference>
<protein>
    <submittedName>
        <fullName evidence="3">Uncharacterized protein</fullName>
    </submittedName>
</protein>
<dbReference type="OrthoDB" id="2680644at2"/>
<proteinExistence type="predicted"/>
<keyword evidence="2" id="KW-1133">Transmembrane helix</keyword>
<dbReference type="Proteomes" id="UP000284219">
    <property type="component" value="Unassembled WGS sequence"/>
</dbReference>
<feature type="transmembrane region" description="Helical" evidence="2">
    <location>
        <begin position="30"/>
        <end position="49"/>
    </location>
</feature>
<reference evidence="3 4" key="1">
    <citation type="submission" date="2016-08" db="EMBL/GenBank/DDBJ databases">
        <title>Novel Firmicute Genomes.</title>
        <authorList>
            <person name="Poppleton D.I."/>
            <person name="Gribaldo S."/>
        </authorList>
    </citation>
    <scope>NUCLEOTIDE SEQUENCE [LARGE SCALE GENOMIC DNA]</scope>
    <source>
        <strain evidence="3 4">RAOx-1</strain>
    </source>
</reference>
<dbReference type="EMBL" id="MCHY01000006">
    <property type="protein sequence ID" value="RKD25559.1"/>
    <property type="molecule type" value="Genomic_DNA"/>
</dbReference>
<keyword evidence="4" id="KW-1185">Reference proteome</keyword>
<keyword evidence="2" id="KW-0812">Transmembrane</keyword>
<evidence type="ECO:0000256" key="2">
    <source>
        <dbReference type="SAM" id="Phobius"/>
    </source>
</evidence>
<evidence type="ECO:0000256" key="1">
    <source>
        <dbReference type="SAM" id="MobiDB-lite"/>
    </source>
</evidence>
<feature type="compositionally biased region" description="Basic and acidic residues" evidence="1">
    <location>
        <begin position="97"/>
        <end position="113"/>
    </location>
</feature>